<protein>
    <submittedName>
        <fullName evidence="1">Uncharacterized protein</fullName>
    </submittedName>
</protein>
<name>A0A8S1U116_PAROT</name>
<sequence>MQSSRDPYHQVPMIFFDGQKKNVIKVFGNNCKNNHQFSIGWDVPALGTVQRVSNKVGIETGFVIPDYTVITYKNINKEPPQPQNPQLNQPQSNKFATLAQKNLVQDNYKNEIIVQKSIDNGIEKFKSEETLKEQTNKQIRDILAKQRRENQQHLKYKA</sequence>
<proteinExistence type="predicted"/>
<evidence type="ECO:0000313" key="1">
    <source>
        <dbReference type="EMBL" id="CAD8157059.1"/>
    </source>
</evidence>
<accession>A0A8S1U116</accession>
<dbReference type="OMA" id="GNNCKNN"/>
<dbReference type="OrthoDB" id="299669at2759"/>
<comment type="caution">
    <text evidence="1">The sequence shown here is derived from an EMBL/GenBank/DDBJ whole genome shotgun (WGS) entry which is preliminary data.</text>
</comment>
<reference evidence="1" key="1">
    <citation type="submission" date="2021-01" db="EMBL/GenBank/DDBJ databases">
        <authorList>
            <consortium name="Genoscope - CEA"/>
            <person name="William W."/>
        </authorList>
    </citation>
    <scope>NUCLEOTIDE SEQUENCE</scope>
</reference>
<dbReference type="Proteomes" id="UP000683925">
    <property type="component" value="Unassembled WGS sequence"/>
</dbReference>
<gene>
    <name evidence="1" type="ORF">POCTA_138.1.T0330113</name>
</gene>
<organism evidence="1 2">
    <name type="scientific">Paramecium octaurelia</name>
    <dbReference type="NCBI Taxonomy" id="43137"/>
    <lineage>
        <taxon>Eukaryota</taxon>
        <taxon>Sar</taxon>
        <taxon>Alveolata</taxon>
        <taxon>Ciliophora</taxon>
        <taxon>Intramacronucleata</taxon>
        <taxon>Oligohymenophorea</taxon>
        <taxon>Peniculida</taxon>
        <taxon>Parameciidae</taxon>
        <taxon>Paramecium</taxon>
    </lineage>
</organism>
<keyword evidence="2" id="KW-1185">Reference proteome</keyword>
<dbReference type="AlphaFoldDB" id="A0A8S1U116"/>
<dbReference type="EMBL" id="CAJJDP010000033">
    <property type="protein sequence ID" value="CAD8157059.1"/>
    <property type="molecule type" value="Genomic_DNA"/>
</dbReference>
<evidence type="ECO:0000313" key="2">
    <source>
        <dbReference type="Proteomes" id="UP000683925"/>
    </source>
</evidence>